<evidence type="ECO:0000313" key="1">
    <source>
        <dbReference type="EMBL" id="VAW20080.1"/>
    </source>
</evidence>
<accession>A0A3B0TTN8</accession>
<organism evidence="1">
    <name type="scientific">hydrothermal vent metagenome</name>
    <dbReference type="NCBI Taxonomy" id="652676"/>
    <lineage>
        <taxon>unclassified sequences</taxon>
        <taxon>metagenomes</taxon>
        <taxon>ecological metagenomes</taxon>
    </lineage>
</organism>
<sequence>MSLNPIARSKYLRLLGEYCLKAAQVKLESLEYSHFYEFHWRISSQLTKFAEVSLKYVRLVELVVKKWNMGFLQY</sequence>
<dbReference type="AlphaFoldDB" id="A0A3B0TTN8"/>
<dbReference type="EMBL" id="UOEQ01000252">
    <property type="protein sequence ID" value="VAW20080.1"/>
    <property type="molecule type" value="Genomic_DNA"/>
</dbReference>
<reference evidence="1" key="1">
    <citation type="submission" date="2018-06" db="EMBL/GenBank/DDBJ databases">
        <authorList>
            <person name="Zhirakovskaya E."/>
        </authorList>
    </citation>
    <scope>NUCLEOTIDE SEQUENCE</scope>
</reference>
<name>A0A3B0TTN8_9ZZZZ</name>
<proteinExistence type="predicted"/>
<gene>
    <name evidence="1" type="ORF">MNBD_ALPHA11-1914</name>
</gene>
<protein>
    <submittedName>
        <fullName evidence="1">Uncharacterized protein</fullName>
    </submittedName>
</protein>